<reference evidence="1 2" key="1">
    <citation type="journal article" date="2014" name="Nat. Genet.">
        <title>Genome sequence of the hot pepper provides insights into the evolution of pungency in Capsicum species.</title>
        <authorList>
            <person name="Kim S."/>
            <person name="Park M."/>
            <person name="Yeom S.I."/>
            <person name="Kim Y.M."/>
            <person name="Lee J.M."/>
            <person name="Lee H.A."/>
            <person name="Seo E."/>
            <person name="Choi J."/>
            <person name="Cheong K."/>
            <person name="Kim K.T."/>
            <person name="Jung K."/>
            <person name="Lee G.W."/>
            <person name="Oh S.K."/>
            <person name="Bae C."/>
            <person name="Kim S.B."/>
            <person name="Lee H.Y."/>
            <person name="Kim S.Y."/>
            <person name="Kim M.S."/>
            <person name="Kang B.C."/>
            <person name="Jo Y.D."/>
            <person name="Yang H.B."/>
            <person name="Jeong H.J."/>
            <person name="Kang W.H."/>
            <person name="Kwon J.K."/>
            <person name="Shin C."/>
            <person name="Lim J.Y."/>
            <person name="Park J.H."/>
            <person name="Huh J.H."/>
            <person name="Kim J.S."/>
            <person name="Kim B.D."/>
            <person name="Cohen O."/>
            <person name="Paran I."/>
            <person name="Suh M.C."/>
            <person name="Lee S.B."/>
            <person name="Kim Y.K."/>
            <person name="Shin Y."/>
            <person name="Noh S.J."/>
            <person name="Park J."/>
            <person name="Seo Y.S."/>
            <person name="Kwon S.Y."/>
            <person name="Kim H.A."/>
            <person name="Park J.M."/>
            <person name="Kim H.J."/>
            <person name="Choi S.B."/>
            <person name="Bosland P.W."/>
            <person name="Reeves G."/>
            <person name="Jo S.H."/>
            <person name="Lee B.W."/>
            <person name="Cho H.T."/>
            <person name="Choi H.S."/>
            <person name="Lee M.S."/>
            <person name="Yu Y."/>
            <person name="Do Choi Y."/>
            <person name="Park B.S."/>
            <person name="van Deynze A."/>
            <person name="Ashrafi H."/>
            <person name="Hill T."/>
            <person name="Kim W.T."/>
            <person name="Pai H.S."/>
            <person name="Ahn H.K."/>
            <person name="Yeam I."/>
            <person name="Giovannoni J.J."/>
            <person name="Rose J.K."/>
            <person name="Sorensen I."/>
            <person name="Lee S.J."/>
            <person name="Kim R.W."/>
            <person name="Choi I.Y."/>
            <person name="Choi B.S."/>
            <person name="Lim J.S."/>
            <person name="Lee Y.H."/>
            <person name="Choi D."/>
        </authorList>
    </citation>
    <scope>NUCLEOTIDE SEQUENCE [LARGE SCALE GENOMIC DNA]</scope>
    <source>
        <strain evidence="2">cv. CM334</strain>
    </source>
</reference>
<reference evidence="1 2" key="2">
    <citation type="journal article" date="2017" name="Genome Biol.">
        <title>New reference genome sequences of hot pepper reveal the massive evolution of plant disease-resistance genes by retroduplication.</title>
        <authorList>
            <person name="Kim S."/>
            <person name="Park J."/>
            <person name="Yeom S.I."/>
            <person name="Kim Y.M."/>
            <person name="Seo E."/>
            <person name="Kim K.T."/>
            <person name="Kim M.S."/>
            <person name="Lee J.M."/>
            <person name="Cheong K."/>
            <person name="Shin H.S."/>
            <person name="Kim S.B."/>
            <person name="Han K."/>
            <person name="Lee J."/>
            <person name="Park M."/>
            <person name="Lee H.A."/>
            <person name="Lee H.Y."/>
            <person name="Lee Y."/>
            <person name="Oh S."/>
            <person name="Lee J.H."/>
            <person name="Choi E."/>
            <person name="Choi E."/>
            <person name="Lee S.E."/>
            <person name="Jeon J."/>
            <person name="Kim H."/>
            <person name="Choi G."/>
            <person name="Song H."/>
            <person name="Lee J."/>
            <person name="Lee S.C."/>
            <person name="Kwon J.K."/>
            <person name="Lee H.Y."/>
            <person name="Koo N."/>
            <person name="Hong Y."/>
            <person name="Kim R.W."/>
            <person name="Kang W.H."/>
            <person name="Huh J.H."/>
            <person name="Kang B.C."/>
            <person name="Yang T.J."/>
            <person name="Lee Y.H."/>
            <person name="Bennetzen J.L."/>
            <person name="Choi D."/>
        </authorList>
    </citation>
    <scope>NUCLEOTIDE SEQUENCE [LARGE SCALE GENOMIC DNA]</scope>
    <source>
        <strain evidence="2">cv. CM334</strain>
    </source>
</reference>
<organism evidence="1 2">
    <name type="scientific">Capsicum annuum</name>
    <name type="common">Capsicum pepper</name>
    <dbReference type="NCBI Taxonomy" id="4072"/>
    <lineage>
        <taxon>Eukaryota</taxon>
        <taxon>Viridiplantae</taxon>
        <taxon>Streptophyta</taxon>
        <taxon>Embryophyta</taxon>
        <taxon>Tracheophyta</taxon>
        <taxon>Spermatophyta</taxon>
        <taxon>Magnoliopsida</taxon>
        <taxon>eudicotyledons</taxon>
        <taxon>Gunneridae</taxon>
        <taxon>Pentapetalae</taxon>
        <taxon>asterids</taxon>
        <taxon>lamiids</taxon>
        <taxon>Solanales</taxon>
        <taxon>Solanaceae</taxon>
        <taxon>Solanoideae</taxon>
        <taxon>Capsiceae</taxon>
        <taxon>Capsicum</taxon>
    </lineage>
</organism>
<dbReference type="AlphaFoldDB" id="A0A2G2ZFG4"/>
<gene>
    <name evidence="1" type="ORF">T459_13758</name>
</gene>
<proteinExistence type="predicted"/>
<dbReference type="EMBL" id="AYRZ02000005">
    <property type="protein sequence ID" value="PHT80743.1"/>
    <property type="molecule type" value="Genomic_DNA"/>
</dbReference>
<accession>A0A2G2ZFG4</accession>
<dbReference type="Gramene" id="PHT80743">
    <property type="protein sequence ID" value="PHT80743"/>
    <property type="gene ID" value="T459_13758"/>
</dbReference>
<comment type="caution">
    <text evidence="1">The sequence shown here is derived from an EMBL/GenBank/DDBJ whole genome shotgun (WGS) entry which is preliminary data.</text>
</comment>
<keyword evidence="2" id="KW-1185">Reference proteome</keyword>
<name>A0A2G2ZFG4_CAPAN</name>
<sequence length="76" mass="7506">MVGTDGVLGRGFTDGFDSKVIFGTEVNVGKDETLLGNNGNGGIFGKLGIGGNCGSVGRGNDGMLGKLGSCSKPRAA</sequence>
<evidence type="ECO:0000313" key="1">
    <source>
        <dbReference type="EMBL" id="PHT80743.1"/>
    </source>
</evidence>
<dbReference type="STRING" id="4072.A0A2G2ZFG4"/>
<protein>
    <submittedName>
        <fullName evidence="1">Uncharacterized protein</fullName>
    </submittedName>
</protein>
<dbReference type="Proteomes" id="UP000222542">
    <property type="component" value="Unassembled WGS sequence"/>
</dbReference>
<evidence type="ECO:0000313" key="2">
    <source>
        <dbReference type="Proteomes" id="UP000222542"/>
    </source>
</evidence>